<gene>
    <name evidence="3" type="ORF">JF543_11940</name>
</gene>
<evidence type="ECO:0000313" key="4">
    <source>
        <dbReference type="Proteomes" id="UP000664385"/>
    </source>
</evidence>
<evidence type="ECO:0000259" key="1">
    <source>
        <dbReference type="Pfam" id="PF07905"/>
    </source>
</evidence>
<comment type="caution">
    <text evidence="3">The sequence shown here is derived from an EMBL/GenBank/DDBJ whole genome shotgun (WGS) entry which is preliminary data.</text>
</comment>
<sequence length="503" mass="53397">MAVDDPTLRTLLRRRDLELTLLSPTEAKVGDRLDRPLRWVHSSDLLDPTPFLADDLLLLTTGTQLTDGDAAQAQAYVTRLADRGVAGLGFGADVHHAGAPSELIAACAALGMPLFEVPYRTPFIAVARAHAEAIAAQAYARRSWALDAQRALAIAALRPRGLESTLSELARRIDVWVGMFDAGGALTHEHPPRSLAEPAAADLSAHVGELLARGAQAAQSVTADGQPFLLFTLGRGGHLRGVIALATDALDPEARTVVTSVIAMAGLAREQSEQLNRSRARLHSQVLQSLLRDDPALARRVLGSLPVAPVLVGVASADAPAEAIVEWCERRRLEDGLAYFGAAAPSGMVLVVSAAQEQVYAQIADRFSVQWGVSAADGYGSFARMHEQAVFALGRSDDAVTRYADTASASMIGALSTDEARLVAESRLAPIRQVDAASGSDLERTLRVWLEHDAVLDASANALGVHRHTLRSRIAQASALLGVDLATFPARAELWIALHAAGE</sequence>
<accession>A0A939DX95</accession>
<dbReference type="InterPro" id="IPR025736">
    <property type="entry name" value="PucR_C-HTH_dom"/>
</dbReference>
<evidence type="ECO:0000259" key="2">
    <source>
        <dbReference type="Pfam" id="PF13556"/>
    </source>
</evidence>
<dbReference type="InterPro" id="IPR042070">
    <property type="entry name" value="PucR_C-HTH_sf"/>
</dbReference>
<dbReference type="Gene3D" id="1.10.10.2840">
    <property type="entry name" value="PucR C-terminal helix-turn-helix domain"/>
    <property type="match status" value="1"/>
</dbReference>
<organism evidence="3 4">
    <name type="scientific">Microbacterium esteraromaticum</name>
    <dbReference type="NCBI Taxonomy" id="57043"/>
    <lineage>
        <taxon>Bacteria</taxon>
        <taxon>Bacillati</taxon>
        <taxon>Actinomycetota</taxon>
        <taxon>Actinomycetes</taxon>
        <taxon>Micrococcales</taxon>
        <taxon>Microbacteriaceae</taxon>
        <taxon>Microbacterium</taxon>
    </lineage>
</organism>
<feature type="domain" description="Purine catabolism PurC-like" evidence="1">
    <location>
        <begin position="31"/>
        <end position="134"/>
    </location>
</feature>
<proteinExistence type="predicted"/>
<dbReference type="InterPro" id="IPR012914">
    <property type="entry name" value="PucR_dom"/>
</dbReference>
<feature type="domain" description="PucR C-terminal helix-turn-helix" evidence="2">
    <location>
        <begin position="444"/>
        <end position="500"/>
    </location>
</feature>
<dbReference type="Pfam" id="PF07905">
    <property type="entry name" value="PucR"/>
    <property type="match status" value="1"/>
</dbReference>
<dbReference type="AlphaFoldDB" id="A0A939DX95"/>
<reference evidence="3" key="1">
    <citation type="submission" date="2020-12" db="EMBL/GenBank/DDBJ databases">
        <title>PHA producing bacteria isolated from mangrove.</title>
        <authorList>
            <person name="Zheng W."/>
            <person name="Yu S."/>
            <person name="Huang Y."/>
        </authorList>
    </citation>
    <scope>NUCLEOTIDE SEQUENCE</scope>
    <source>
        <strain evidence="3">GN8-5</strain>
    </source>
</reference>
<name>A0A939DX95_9MICO</name>
<dbReference type="PANTHER" id="PTHR33744:SF1">
    <property type="entry name" value="DNA-BINDING TRANSCRIPTIONAL ACTIVATOR ADER"/>
    <property type="match status" value="1"/>
</dbReference>
<dbReference type="Pfam" id="PF13556">
    <property type="entry name" value="HTH_30"/>
    <property type="match status" value="1"/>
</dbReference>
<dbReference type="EMBL" id="JAEMWU010000002">
    <property type="protein sequence ID" value="MBN8206667.1"/>
    <property type="molecule type" value="Genomic_DNA"/>
</dbReference>
<dbReference type="InterPro" id="IPR051448">
    <property type="entry name" value="CdaR-like_regulators"/>
</dbReference>
<dbReference type="PANTHER" id="PTHR33744">
    <property type="entry name" value="CARBOHYDRATE DIACID REGULATOR"/>
    <property type="match status" value="1"/>
</dbReference>
<evidence type="ECO:0000313" key="3">
    <source>
        <dbReference type="EMBL" id="MBN8206667.1"/>
    </source>
</evidence>
<dbReference type="Proteomes" id="UP000664385">
    <property type="component" value="Unassembled WGS sequence"/>
</dbReference>
<protein>
    <submittedName>
        <fullName evidence="3">PucR family transcriptional regulator ligand-binding domain-containing protein</fullName>
    </submittedName>
</protein>